<dbReference type="PANTHER" id="PTHR10694:SF33">
    <property type="entry name" value="LYSINE-SPECIFIC DEMETHYLASE 5"/>
    <property type="match status" value="1"/>
</dbReference>
<feature type="region of interest" description="Disordered" evidence="14">
    <location>
        <begin position="1"/>
        <end position="48"/>
    </location>
</feature>
<protein>
    <recommendedName>
        <fullName evidence="4">[histone H3]-trimethyl-L-lysine(4) demethylase</fullName>
        <ecNumber evidence="4">1.14.11.67</ecNumber>
    </recommendedName>
</protein>
<dbReference type="RefSeq" id="XP_001876994.1">
    <property type="nucleotide sequence ID" value="XM_001876959.1"/>
</dbReference>
<dbReference type="EC" id="1.14.11.67" evidence="4"/>
<dbReference type="OrthoDB" id="1678912at2759"/>
<dbReference type="GO" id="GO:0006355">
    <property type="term" value="P:regulation of DNA-templated transcription"/>
    <property type="evidence" value="ECO:0007669"/>
    <property type="project" value="TreeGrafter"/>
</dbReference>
<dbReference type="Pfam" id="PF02375">
    <property type="entry name" value="JmjN"/>
    <property type="match status" value="1"/>
</dbReference>
<evidence type="ECO:0000259" key="17">
    <source>
        <dbReference type="PROSITE" id="PS51183"/>
    </source>
</evidence>
<feature type="compositionally biased region" description="Polar residues" evidence="14">
    <location>
        <begin position="22"/>
        <end position="48"/>
    </location>
</feature>
<dbReference type="Pfam" id="PF00628">
    <property type="entry name" value="PHD"/>
    <property type="match status" value="1"/>
</dbReference>
<evidence type="ECO:0000259" key="16">
    <source>
        <dbReference type="PROSITE" id="PS51011"/>
    </source>
</evidence>
<dbReference type="GO" id="GO:0034647">
    <property type="term" value="F:histone H3K4me/H3K4me2/H3K4me3 demethylase activity"/>
    <property type="evidence" value="ECO:0007669"/>
    <property type="project" value="UniProtKB-EC"/>
</dbReference>
<dbReference type="InterPro" id="IPR019787">
    <property type="entry name" value="Znf_PHD-finger"/>
</dbReference>
<organism evidence="20">
    <name type="scientific">Laccaria bicolor (strain S238N-H82 / ATCC MYA-4686)</name>
    <name type="common">Bicoloured deceiver</name>
    <name type="synonym">Laccaria laccata var. bicolor</name>
    <dbReference type="NCBI Taxonomy" id="486041"/>
    <lineage>
        <taxon>Eukaryota</taxon>
        <taxon>Fungi</taxon>
        <taxon>Dikarya</taxon>
        <taxon>Basidiomycota</taxon>
        <taxon>Agaricomycotina</taxon>
        <taxon>Agaricomycetes</taxon>
        <taxon>Agaricomycetidae</taxon>
        <taxon>Agaricales</taxon>
        <taxon>Agaricineae</taxon>
        <taxon>Hydnangiaceae</taxon>
        <taxon>Laccaria</taxon>
    </lineage>
</organism>
<dbReference type="InterPro" id="IPR019786">
    <property type="entry name" value="Zinc_finger_PHD-type_CS"/>
</dbReference>
<keyword evidence="9" id="KW-0560">Oxidoreductase</keyword>
<dbReference type="GeneID" id="6072225"/>
<sequence>MHGSPPATSPRGTPSRRGKSPRFSSEGGSQAGSSTLPSNFSNKPPSTFVSSLDILVEGTIPIDVEPTIQSGPSGTDPATPPESQRAPRKSKTEALAALNSQARSSSAGPDDSESLEYLMERYRNAPPIQAPSIFDLSSVKTSSPRRNIGISQAPRPFGLQDCPEFFPTAEEFKDPMSYIRSISERAEPYGICKIIPPENWKMPFVTDTKSFRFKTRLQRLNSIEASSRAKLNFLEQLYRFHKQQGNPRVLVPTINHKPLDLWLLRKEVQKMGGYDAVTCLIIRNLTMCLTMASATQVTKGKKWSDLGRILGYRGIPGLSTQIKNSYTRVILPFEHFCDRARNSPAMSPIFARDAHLRTHTNIQSPSRLSRPSAIVKLKDEDTSPPGSPLTATSSPLSEPPDESDFRDANGNKDPGRSRRNTRMGSQEQPLRKPISGALLPSPVIPSPIFYDKEQHDSRIGTPEQNCEICHKKNHGDEMLLCDGCDCGFHTFCLDPPLSSIPKEQWFCFTCLSGTGGDFGFDEGEEHSLSTFQARDLEFRRMWFESHPPARNALPSANDTDMIGNVPVSEYDVEEEFWRLVQSPNETVEIEYGADVHSTTHGSAMPTMETHPLNPYSKDPWNLNNIPILPESLLRFIKSDISGMTVPWTYVGMAFSTFCWHNEDHYTYSINFMHWGETKTWYGIPGDDAEKFEAAIKCEAPDLFEAQPDLLFQLVTLMNPQRVTEAGVRVFACNQRAGEFVVTFPKAYHAGFNHGLNFNEAVNFALPDWLPYARACVQRYREHRKLPVFSHDELLITITQQSQSIKTAMWLIGSLEEMTQREMNDRRKARCLGLAEILEEEDKPEDQYQCNICKAFCYLSQVTCQCTRKVVCVDHVSLLCENRPPHHQTLRKRFSDEELLDIQAKVAERAAVPSTWRGKLSKLLLENATPQFRLLRALLTEGDRINYPLPELASLRKCVTRATEWMDSANAFLIRKQSRKRSRRSRGRPSANDIPAANSDDPGDRPDQGLDDLYALIREVKNLGFQCNEIGSLDKLVQDCEKMKSEASALLRSTPLNRDEFLQECRRLLIQGSSLNVLLDELIEIEKIVDREQLVTELEQKLDDGAAVLTLEEVRHLLTRARLCNLPQDNKHVQLLEVRQREGDDWEGRARNVLEQPIKTIAEMDDFANMDPNIPIDPTVLDRLMTARTKALDFDKQARAWLSCETDGPKPRLTDVLRLASRAEKDFSISSIQLLKQTADIAADLETRCEQVLKNHYHSADEDIFETIGQWKDYAKDHLKMFSLPCFEKLDAQLKLHEQWRRELPWYCHEHKETHIQGLLEDVLECTRPDDDLPPTDEYFTCICNAPVRPPPPGIVSDAVQCDHCYARFHGECAKNGGSCPFCDHHHWNGTIHKQRSWHFCYLPNILNNAPEITRHYSEDYRQLEIIVHGVDRLSAVIGQFLSYTSQPANQRPEYIPQVRHYMRKLYKIQFAVSPNPDVSFGLDLAGLHRILAGRPPVAKPKKRRRPRFTFGQDIDQDWADGTRCICRGRTGYLLNYPSVECDLCGKRYHAGCVFFPLKEGSSERPVFSCPLCCVRKNKTYEYSDVRVKPTDALCEESRDPDIYVNTEDMLDTFSKDLMFKRLLLPYKPTLFVELVSFQPGSDGVAAPNAPVPRSISTIANNHPVSRSHSANAPPHHGHPSPPAATSSVSTYSNTLPPPPWSRWGTMSTPSMPPVTQRRQTGETSRSRGGSPQPSSRKRKHVEEAAIQEDHGRGSSSSSSSIMPSSKRRAGPALSPTPMSSPSQQVQTLSPSLAMIVSPTNQAVQTSPRHVPPLRNGTTNGSSPTSLHSLIAGDPR</sequence>
<comment type="similarity">
    <text evidence="3">Belongs to the JARID1 histone demethylase family.</text>
</comment>
<feature type="region of interest" description="Disordered" evidence="14">
    <location>
        <begin position="975"/>
        <end position="1007"/>
    </location>
</feature>
<dbReference type="SMART" id="SM00558">
    <property type="entry name" value="JmjC"/>
    <property type="match status" value="1"/>
</dbReference>
<evidence type="ECO:0000256" key="13">
    <source>
        <dbReference type="PROSITE-ProRule" id="PRU00146"/>
    </source>
</evidence>
<dbReference type="SMART" id="SM01014">
    <property type="entry name" value="ARID"/>
    <property type="match status" value="1"/>
</dbReference>
<name>B0CXI7_LACBS</name>
<dbReference type="SUPFAM" id="SSF51197">
    <property type="entry name" value="Clavaminate synthase-like"/>
    <property type="match status" value="1"/>
</dbReference>
<keyword evidence="6" id="KW-0677">Repeat</keyword>
<evidence type="ECO:0000256" key="4">
    <source>
        <dbReference type="ARBA" id="ARBA00012902"/>
    </source>
</evidence>
<dbReference type="GO" id="GO:0008270">
    <property type="term" value="F:zinc ion binding"/>
    <property type="evidence" value="ECO:0007669"/>
    <property type="project" value="UniProtKB-KW"/>
</dbReference>
<dbReference type="InterPro" id="IPR001606">
    <property type="entry name" value="ARID_dom"/>
</dbReference>
<dbReference type="PROSITE" id="PS01359">
    <property type="entry name" value="ZF_PHD_1"/>
    <property type="match status" value="1"/>
</dbReference>
<evidence type="ECO:0000256" key="8">
    <source>
        <dbReference type="ARBA" id="ARBA00022833"/>
    </source>
</evidence>
<dbReference type="Gene3D" id="3.30.40.10">
    <property type="entry name" value="Zinc/RING finger domain, C3HC4 (zinc finger)"/>
    <property type="match status" value="2"/>
</dbReference>
<dbReference type="CDD" id="cd16100">
    <property type="entry name" value="ARID"/>
    <property type="match status" value="1"/>
</dbReference>
<dbReference type="GO" id="GO:0003677">
    <property type="term" value="F:DNA binding"/>
    <property type="evidence" value="ECO:0007669"/>
    <property type="project" value="InterPro"/>
</dbReference>
<dbReference type="PROSITE" id="PS51011">
    <property type="entry name" value="ARID"/>
    <property type="match status" value="1"/>
</dbReference>
<evidence type="ECO:0000313" key="19">
    <source>
        <dbReference type="EMBL" id="EDR12730.1"/>
    </source>
</evidence>
<feature type="compositionally biased region" description="Low complexity" evidence="14">
    <location>
        <begin position="1683"/>
        <end position="1692"/>
    </location>
</feature>
<evidence type="ECO:0000256" key="10">
    <source>
        <dbReference type="ARBA" id="ARBA00023004"/>
    </source>
</evidence>
<keyword evidence="5" id="KW-0479">Metal-binding</keyword>
<feature type="region of interest" description="Disordered" evidence="14">
    <location>
        <begin position="1642"/>
        <end position="1835"/>
    </location>
</feature>
<feature type="compositionally biased region" description="Polar residues" evidence="14">
    <location>
        <begin position="1654"/>
        <end position="1666"/>
    </location>
</feature>
<evidence type="ECO:0000313" key="20">
    <source>
        <dbReference type="Proteomes" id="UP000001194"/>
    </source>
</evidence>
<dbReference type="SMART" id="SM00501">
    <property type="entry name" value="BRIGHT"/>
    <property type="match status" value="1"/>
</dbReference>
<keyword evidence="10" id="KW-0408">Iron</keyword>
<feature type="compositionally biased region" description="Polar residues" evidence="14">
    <location>
        <begin position="1797"/>
        <end position="1807"/>
    </location>
</feature>
<dbReference type="STRING" id="486041.B0CXI7"/>
<dbReference type="SUPFAM" id="SSF57903">
    <property type="entry name" value="FYVE/PHD zinc finger"/>
    <property type="match status" value="2"/>
</dbReference>
<dbReference type="InterPro" id="IPR004198">
    <property type="entry name" value="Znf_C5HC2"/>
</dbReference>
<evidence type="ECO:0000259" key="18">
    <source>
        <dbReference type="PROSITE" id="PS51184"/>
    </source>
</evidence>
<gene>
    <name evidence="19" type="primary">JMJ16202</name>
    <name evidence="19" type="ORF">LACBIDRAFT_311495</name>
</gene>
<dbReference type="HOGENOM" id="CLU_000991_5_0_1"/>
<dbReference type="SMART" id="SM00545">
    <property type="entry name" value="JmjN"/>
    <property type="match status" value="1"/>
</dbReference>
<dbReference type="InterPro" id="IPR011011">
    <property type="entry name" value="Znf_FYVE_PHD"/>
</dbReference>
<dbReference type="Proteomes" id="UP000001194">
    <property type="component" value="Unassembled WGS sequence"/>
</dbReference>
<evidence type="ECO:0000256" key="14">
    <source>
        <dbReference type="SAM" id="MobiDB-lite"/>
    </source>
</evidence>
<keyword evidence="8" id="KW-0862">Zinc</keyword>
<dbReference type="Pfam" id="PF02928">
    <property type="entry name" value="zf-C5HC2"/>
    <property type="match status" value="1"/>
</dbReference>
<feature type="compositionally biased region" description="Polar residues" evidence="14">
    <location>
        <begin position="1776"/>
        <end position="1790"/>
    </location>
</feature>
<evidence type="ECO:0000256" key="9">
    <source>
        <dbReference type="ARBA" id="ARBA00023002"/>
    </source>
</evidence>
<accession>B0CXI7</accession>
<feature type="compositionally biased region" description="Basic and acidic residues" evidence="14">
    <location>
        <begin position="403"/>
        <end position="416"/>
    </location>
</feature>
<feature type="compositionally biased region" description="Polar residues" evidence="14">
    <location>
        <begin position="98"/>
        <end position="107"/>
    </location>
</feature>
<evidence type="ECO:0000256" key="3">
    <source>
        <dbReference type="ARBA" id="ARBA00006801"/>
    </source>
</evidence>
<dbReference type="InterPro" id="IPR013637">
    <property type="entry name" value="Lys_sp_deMease-like_dom"/>
</dbReference>
<dbReference type="Gene3D" id="2.60.120.650">
    <property type="entry name" value="Cupin"/>
    <property type="match status" value="1"/>
</dbReference>
<dbReference type="Pfam" id="PF02373">
    <property type="entry name" value="JmjC"/>
    <property type="match status" value="1"/>
</dbReference>
<evidence type="ECO:0000256" key="6">
    <source>
        <dbReference type="ARBA" id="ARBA00022737"/>
    </source>
</evidence>
<keyword evidence="7 13" id="KW-0863">Zinc-finger</keyword>
<dbReference type="GO" id="GO:0000785">
    <property type="term" value="C:chromatin"/>
    <property type="evidence" value="ECO:0007669"/>
    <property type="project" value="TreeGrafter"/>
</dbReference>
<dbReference type="PROSITE" id="PS51184">
    <property type="entry name" value="JMJC"/>
    <property type="match status" value="1"/>
</dbReference>
<dbReference type="SUPFAM" id="SSF46774">
    <property type="entry name" value="ARID-like"/>
    <property type="match status" value="1"/>
</dbReference>
<evidence type="ECO:0000259" key="15">
    <source>
        <dbReference type="PROSITE" id="PS50016"/>
    </source>
</evidence>
<dbReference type="InterPro" id="IPR048615">
    <property type="entry name" value="KDM5_C-hel"/>
</dbReference>
<dbReference type="InterPro" id="IPR003349">
    <property type="entry name" value="JmjN"/>
</dbReference>
<dbReference type="InterPro" id="IPR036431">
    <property type="entry name" value="ARID_dom_sf"/>
</dbReference>
<feature type="compositionally biased region" description="Low complexity" evidence="14">
    <location>
        <begin position="1754"/>
        <end position="1764"/>
    </location>
</feature>
<evidence type="ECO:0000256" key="12">
    <source>
        <dbReference type="ARBA" id="ARBA00048734"/>
    </source>
</evidence>
<comment type="subcellular location">
    <subcellularLocation>
        <location evidence="2">Nucleus</location>
    </subcellularLocation>
</comment>
<dbReference type="PROSITE" id="PS50016">
    <property type="entry name" value="ZF_PHD_2"/>
    <property type="match status" value="1"/>
</dbReference>
<dbReference type="InterPro" id="IPR013083">
    <property type="entry name" value="Znf_RING/FYVE/PHD"/>
</dbReference>
<evidence type="ECO:0000256" key="5">
    <source>
        <dbReference type="ARBA" id="ARBA00022723"/>
    </source>
</evidence>
<feature type="domain" description="ARID" evidence="16">
    <location>
        <begin position="227"/>
        <end position="338"/>
    </location>
</feature>
<keyword evidence="20" id="KW-1185">Reference proteome</keyword>
<feature type="domain" description="JmjN" evidence="17">
    <location>
        <begin position="162"/>
        <end position="203"/>
    </location>
</feature>
<evidence type="ECO:0000256" key="1">
    <source>
        <dbReference type="ARBA" id="ARBA00001954"/>
    </source>
</evidence>
<dbReference type="InParanoid" id="B0CXI7"/>
<evidence type="ECO:0000256" key="11">
    <source>
        <dbReference type="ARBA" id="ARBA00023242"/>
    </source>
</evidence>
<evidence type="ECO:0000256" key="7">
    <source>
        <dbReference type="ARBA" id="ARBA00022771"/>
    </source>
</evidence>
<dbReference type="FunCoup" id="B0CXI7">
    <property type="interactions" value="447"/>
</dbReference>
<dbReference type="PROSITE" id="PS51183">
    <property type="entry name" value="JMJN"/>
    <property type="match status" value="1"/>
</dbReference>
<dbReference type="InterPro" id="IPR003347">
    <property type="entry name" value="JmjC_dom"/>
</dbReference>
<feature type="compositionally biased region" description="Basic and acidic residues" evidence="14">
    <location>
        <begin position="1740"/>
        <end position="1752"/>
    </location>
</feature>
<feature type="domain" description="JmjC" evidence="18">
    <location>
        <begin position="614"/>
        <end position="780"/>
    </location>
</feature>
<dbReference type="Gene3D" id="1.10.150.60">
    <property type="entry name" value="ARID DNA-binding domain"/>
    <property type="match status" value="1"/>
</dbReference>
<dbReference type="FunFam" id="2.60.120.650:FF:000014">
    <property type="entry name" value="PHD transcription factor (Rum1)"/>
    <property type="match status" value="1"/>
</dbReference>
<comment type="catalytic activity">
    <reaction evidence="12">
        <text>N(6),N(6),N(6)-trimethyl-L-lysyl(4)-[histone H3] + 3 2-oxoglutarate + 3 O2 = L-lysyl(4)-[histone H3] + 3 formaldehyde + 3 succinate + 3 CO2</text>
        <dbReference type="Rhea" id="RHEA:60208"/>
        <dbReference type="Rhea" id="RHEA-COMP:15537"/>
        <dbReference type="Rhea" id="RHEA-COMP:15547"/>
        <dbReference type="ChEBI" id="CHEBI:15379"/>
        <dbReference type="ChEBI" id="CHEBI:16526"/>
        <dbReference type="ChEBI" id="CHEBI:16810"/>
        <dbReference type="ChEBI" id="CHEBI:16842"/>
        <dbReference type="ChEBI" id="CHEBI:29969"/>
        <dbReference type="ChEBI" id="CHEBI:30031"/>
        <dbReference type="ChEBI" id="CHEBI:61961"/>
        <dbReference type="EC" id="1.14.11.67"/>
    </reaction>
</comment>
<evidence type="ECO:0000256" key="2">
    <source>
        <dbReference type="ARBA" id="ARBA00004123"/>
    </source>
</evidence>
<dbReference type="GO" id="GO:0005634">
    <property type="term" value="C:nucleus"/>
    <property type="evidence" value="ECO:0007669"/>
    <property type="project" value="UniProtKB-SubCell"/>
</dbReference>
<comment type="cofactor">
    <cofactor evidence="1">
        <name>Fe(2+)</name>
        <dbReference type="ChEBI" id="CHEBI:29033"/>
    </cofactor>
</comment>
<dbReference type="EMBL" id="DS547094">
    <property type="protein sequence ID" value="EDR12730.1"/>
    <property type="molecule type" value="Genomic_DNA"/>
</dbReference>
<proteinExistence type="inferred from homology"/>
<feature type="domain" description="PHD-type" evidence="15">
    <location>
        <begin position="463"/>
        <end position="513"/>
    </location>
</feature>
<feature type="region of interest" description="Disordered" evidence="14">
    <location>
        <begin position="378"/>
        <end position="439"/>
    </location>
</feature>
<feature type="compositionally biased region" description="Basic residues" evidence="14">
    <location>
        <begin position="975"/>
        <end position="986"/>
    </location>
</feature>
<feature type="region of interest" description="Disordered" evidence="14">
    <location>
        <begin position="63"/>
        <end position="112"/>
    </location>
</feature>
<dbReference type="Pfam" id="PF21323">
    <property type="entry name" value="KDM5_C-hel"/>
    <property type="match status" value="1"/>
</dbReference>
<dbReference type="PANTHER" id="PTHR10694">
    <property type="entry name" value="LYSINE-SPECIFIC DEMETHYLASE"/>
    <property type="match status" value="1"/>
</dbReference>
<dbReference type="Pfam" id="PF08429">
    <property type="entry name" value="PLU-1"/>
    <property type="match status" value="1"/>
</dbReference>
<dbReference type="InterPro" id="IPR001965">
    <property type="entry name" value="Znf_PHD"/>
</dbReference>
<dbReference type="SMART" id="SM00249">
    <property type="entry name" value="PHD"/>
    <property type="match status" value="3"/>
</dbReference>
<dbReference type="KEGG" id="lbc:LACBIDRAFT_311495"/>
<keyword evidence="11" id="KW-0539">Nucleus</keyword>
<reference evidence="19 20" key="1">
    <citation type="journal article" date="2008" name="Nature">
        <title>The genome of Laccaria bicolor provides insights into mycorrhizal symbiosis.</title>
        <authorList>
            <person name="Martin F."/>
            <person name="Aerts A."/>
            <person name="Ahren D."/>
            <person name="Brun A."/>
            <person name="Danchin E.G.J."/>
            <person name="Duchaussoy F."/>
            <person name="Gibon J."/>
            <person name="Kohler A."/>
            <person name="Lindquist E."/>
            <person name="Pereda V."/>
            <person name="Salamov A."/>
            <person name="Shapiro H.J."/>
            <person name="Wuyts J."/>
            <person name="Blaudez D."/>
            <person name="Buee M."/>
            <person name="Brokstein P."/>
            <person name="Canbaeck B."/>
            <person name="Cohen D."/>
            <person name="Courty P.E."/>
            <person name="Coutinho P.M."/>
            <person name="Delaruelle C."/>
            <person name="Detter J.C."/>
            <person name="Deveau A."/>
            <person name="DiFazio S."/>
            <person name="Duplessis S."/>
            <person name="Fraissinet-Tachet L."/>
            <person name="Lucic E."/>
            <person name="Frey-Klett P."/>
            <person name="Fourrey C."/>
            <person name="Feussner I."/>
            <person name="Gay G."/>
            <person name="Grimwood J."/>
            <person name="Hoegger P.J."/>
            <person name="Jain P."/>
            <person name="Kilaru S."/>
            <person name="Labbe J."/>
            <person name="Lin Y.C."/>
            <person name="Legue V."/>
            <person name="Le Tacon F."/>
            <person name="Marmeisse R."/>
            <person name="Melayah D."/>
            <person name="Montanini B."/>
            <person name="Muratet M."/>
            <person name="Nehls U."/>
            <person name="Niculita-Hirzel H."/>
            <person name="Oudot-Le Secq M.P."/>
            <person name="Peter M."/>
            <person name="Quesneville H."/>
            <person name="Rajashekar B."/>
            <person name="Reich M."/>
            <person name="Rouhier N."/>
            <person name="Schmutz J."/>
            <person name="Yin T."/>
            <person name="Chalot M."/>
            <person name="Henrissat B."/>
            <person name="Kuees U."/>
            <person name="Lucas S."/>
            <person name="Van de Peer Y."/>
            <person name="Podila G.K."/>
            <person name="Polle A."/>
            <person name="Pukkila P.J."/>
            <person name="Richardson P.M."/>
            <person name="Rouze P."/>
            <person name="Sanders I.R."/>
            <person name="Stajich J.E."/>
            <person name="Tunlid A."/>
            <person name="Tuskan G."/>
            <person name="Grigoriev I.V."/>
        </authorList>
    </citation>
    <scope>NUCLEOTIDE SEQUENCE [LARGE SCALE GENOMIC DNA]</scope>
    <source>
        <strain evidence="20">S238N-H82 / ATCC MYA-4686</strain>
    </source>
</reference>
<feature type="compositionally biased region" description="Polar residues" evidence="14">
    <location>
        <begin position="1815"/>
        <end position="1827"/>
    </location>
</feature>
<dbReference type="Pfam" id="PF01388">
    <property type="entry name" value="ARID"/>
    <property type="match status" value="1"/>
</dbReference>